<evidence type="ECO:0000256" key="3">
    <source>
        <dbReference type="ARBA" id="ARBA00022982"/>
    </source>
</evidence>
<dbReference type="CDD" id="cd02956">
    <property type="entry name" value="ybbN"/>
    <property type="match status" value="1"/>
</dbReference>
<dbReference type="Pfam" id="PF14559">
    <property type="entry name" value="TPR_19"/>
    <property type="match status" value="1"/>
</dbReference>
<gene>
    <name evidence="8" type="ORF">SAMN05216217_11069</name>
</gene>
<dbReference type="PROSITE" id="PS00194">
    <property type="entry name" value="THIOREDOXIN_1"/>
    <property type="match status" value="1"/>
</dbReference>
<dbReference type="InterPro" id="IPR013766">
    <property type="entry name" value="Thioredoxin_domain"/>
</dbReference>
<dbReference type="Proteomes" id="UP000243629">
    <property type="component" value="Unassembled WGS sequence"/>
</dbReference>
<evidence type="ECO:0000256" key="1">
    <source>
        <dbReference type="ARBA" id="ARBA00008987"/>
    </source>
</evidence>
<dbReference type="InterPro" id="IPR005746">
    <property type="entry name" value="Thioredoxin"/>
</dbReference>
<comment type="similarity">
    <text evidence="1">Belongs to the thioredoxin family.</text>
</comment>
<evidence type="ECO:0000313" key="8">
    <source>
        <dbReference type="EMBL" id="SFM64547.1"/>
    </source>
</evidence>
<evidence type="ECO:0000256" key="4">
    <source>
        <dbReference type="ARBA" id="ARBA00023157"/>
    </source>
</evidence>
<dbReference type="Gene3D" id="3.40.30.10">
    <property type="entry name" value="Glutaredoxin"/>
    <property type="match status" value="1"/>
</dbReference>
<dbReference type="PANTHER" id="PTHR45663">
    <property type="entry name" value="GEO12009P1"/>
    <property type="match status" value="1"/>
</dbReference>
<dbReference type="OrthoDB" id="9790390at2"/>
<sequence length="291" mass="31971">MSQSPVVFDVGSADFDRYVLENSFHKPVLVDFWADWCAPCKALMPVLAKITEGYRGELLLAKVNCDQHPELTQRFGIRSLPTVVLFKDGQPVDGFMGAQPEAAIRELLKPHVAEPPAEEETVDLQGQALALLEAGQAEAAIALLQPALAQQPEDALLLLLARALAHNGQLEEAEQVLGTLQSADAHKAAVSAVRAQLAVLRQLVDVPPRAALIERLQASPHDSQALYQLALRDLAEQRHEPALGGLLALFQHDRGYREGIAHKTLLQVFDLLGSEHPLTIAYRRKLYQILY</sequence>
<organism evidence="8 9">
    <name type="scientific">Halopseudomonas yangmingensis</name>
    <dbReference type="NCBI Taxonomy" id="1720063"/>
    <lineage>
        <taxon>Bacteria</taxon>
        <taxon>Pseudomonadati</taxon>
        <taxon>Pseudomonadota</taxon>
        <taxon>Gammaproteobacteria</taxon>
        <taxon>Pseudomonadales</taxon>
        <taxon>Pseudomonadaceae</taxon>
        <taxon>Halopseudomonas</taxon>
    </lineage>
</organism>
<evidence type="ECO:0000313" key="9">
    <source>
        <dbReference type="Proteomes" id="UP000243629"/>
    </source>
</evidence>
<dbReference type="FunFam" id="3.40.30.10:FF:000001">
    <property type="entry name" value="Thioredoxin"/>
    <property type="match status" value="1"/>
</dbReference>
<dbReference type="InterPro" id="IPR017937">
    <property type="entry name" value="Thioredoxin_CS"/>
</dbReference>
<accession>A0A1I4SJC0</accession>
<dbReference type="GO" id="GO:0015035">
    <property type="term" value="F:protein-disulfide reductase activity"/>
    <property type="evidence" value="ECO:0007669"/>
    <property type="project" value="UniProtKB-UniRule"/>
</dbReference>
<keyword evidence="5" id="KW-0676">Redox-active center</keyword>
<dbReference type="SUPFAM" id="SSF48452">
    <property type="entry name" value="TPR-like"/>
    <property type="match status" value="1"/>
</dbReference>
<dbReference type="Pfam" id="PF14561">
    <property type="entry name" value="TPR_20"/>
    <property type="match status" value="1"/>
</dbReference>
<name>A0A1I4SJC0_9GAMM</name>
<dbReference type="SUPFAM" id="SSF52833">
    <property type="entry name" value="Thioredoxin-like"/>
    <property type="match status" value="1"/>
</dbReference>
<dbReference type="AlphaFoldDB" id="A0A1I4SJC0"/>
<evidence type="ECO:0000256" key="2">
    <source>
        <dbReference type="ARBA" id="ARBA00022448"/>
    </source>
</evidence>
<keyword evidence="3" id="KW-0249">Electron transport</keyword>
<dbReference type="GO" id="GO:0006950">
    <property type="term" value="P:response to stress"/>
    <property type="evidence" value="ECO:0007669"/>
    <property type="project" value="UniProtKB-ARBA"/>
</dbReference>
<evidence type="ECO:0000256" key="6">
    <source>
        <dbReference type="NCBIfam" id="TIGR01068"/>
    </source>
</evidence>
<dbReference type="Gene3D" id="1.25.40.10">
    <property type="entry name" value="Tetratricopeptide repeat domain"/>
    <property type="match status" value="2"/>
</dbReference>
<proteinExistence type="inferred from homology"/>
<feature type="domain" description="Thioredoxin" evidence="7">
    <location>
        <begin position="1"/>
        <end position="113"/>
    </location>
</feature>
<evidence type="ECO:0000259" key="7">
    <source>
        <dbReference type="PROSITE" id="PS51352"/>
    </source>
</evidence>
<dbReference type="EMBL" id="FOUI01000010">
    <property type="protein sequence ID" value="SFM64547.1"/>
    <property type="molecule type" value="Genomic_DNA"/>
</dbReference>
<protein>
    <recommendedName>
        <fullName evidence="6">Thioredoxin</fullName>
    </recommendedName>
</protein>
<keyword evidence="9" id="KW-1185">Reference proteome</keyword>
<dbReference type="PANTHER" id="PTHR45663:SF11">
    <property type="entry name" value="GEO12009P1"/>
    <property type="match status" value="1"/>
</dbReference>
<dbReference type="InterPro" id="IPR036249">
    <property type="entry name" value="Thioredoxin-like_sf"/>
</dbReference>
<dbReference type="GO" id="GO:0005737">
    <property type="term" value="C:cytoplasm"/>
    <property type="evidence" value="ECO:0007669"/>
    <property type="project" value="TreeGrafter"/>
</dbReference>
<dbReference type="InterPro" id="IPR011990">
    <property type="entry name" value="TPR-like_helical_dom_sf"/>
</dbReference>
<keyword evidence="4" id="KW-1015">Disulfide bond</keyword>
<dbReference type="STRING" id="1720063.SAMN05216217_11069"/>
<evidence type="ECO:0000256" key="5">
    <source>
        <dbReference type="ARBA" id="ARBA00023284"/>
    </source>
</evidence>
<dbReference type="RefSeq" id="WP_093476432.1">
    <property type="nucleotide sequence ID" value="NZ_FOUI01000010.1"/>
</dbReference>
<dbReference type="Pfam" id="PF00085">
    <property type="entry name" value="Thioredoxin"/>
    <property type="match status" value="1"/>
</dbReference>
<keyword evidence="2" id="KW-0813">Transport</keyword>
<dbReference type="PROSITE" id="PS51352">
    <property type="entry name" value="THIOREDOXIN_2"/>
    <property type="match status" value="1"/>
</dbReference>
<reference evidence="9" key="1">
    <citation type="submission" date="2016-10" db="EMBL/GenBank/DDBJ databases">
        <authorList>
            <person name="Varghese N."/>
            <person name="Submissions S."/>
        </authorList>
    </citation>
    <scope>NUCLEOTIDE SEQUENCE [LARGE SCALE GENOMIC DNA]</scope>
    <source>
        <strain evidence="9">DSM 24213</strain>
    </source>
</reference>
<dbReference type="PRINTS" id="PR00421">
    <property type="entry name" value="THIOREDOXIN"/>
</dbReference>
<dbReference type="NCBIfam" id="TIGR01068">
    <property type="entry name" value="thioredoxin"/>
    <property type="match status" value="1"/>
</dbReference>